<organismHost>
    <name type="scientific">Notophthalmus viridescens</name>
    <name type="common">Eastern newt</name>
    <name type="synonym">Triturus viridescens</name>
    <dbReference type="NCBI Taxonomy" id="8316"/>
</organismHost>
<dbReference type="EMBL" id="MK959612">
    <property type="protein sequence ID" value="QDZ45196.1"/>
    <property type="molecule type" value="Genomic_DNA"/>
</dbReference>
<protein>
    <submittedName>
        <fullName evidence="2">Surface protein</fullName>
    </submittedName>
</protein>
<organism evidence="2 3">
    <name type="scientific">Frog virus 3</name>
    <name type="common">FV-3</name>
    <dbReference type="NCBI Taxonomy" id="10493"/>
    <lineage>
        <taxon>Viruses</taxon>
        <taxon>Varidnaviria</taxon>
        <taxon>Bamfordvirae</taxon>
        <taxon>Nucleocytoviricota</taxon>
        <taxon>Megaviricetes</taxon>
        <taxon>Pimascovirales</taxon>
        <taxon>Pimascovirales incertae sedis</taxon>
        <taxon>Iridoviridae</taxon>
        <taxon>Alphairidovirinae</taxon>
        <taxon>Ranavirus</taxon>
        <taxon>Ranavirus rana1</taxon>
    </lineage>
</organism>
<dbReference type="Proteomes" id="UP000321781">
    <property type="component" value="Segment"/>
</dbReference>
<gene>
    <name evidence="2" type="ORF">089</name>
</gene>
<organismHost>
    <name type="scientific">Lithobates sylvaticus</name>
    <name type="common">Wood frog</name>
    <name type="synonym">Rana sylvatica</name>
    <dbReference type="NCBI Taxonomy" id="45438"/>
</organismHost>
<accession>A0A5B8P1T5</accession>
<reference evidence="2 3" key="1">
    <citation type="journal article" date="2019" name="J. Virol.">
        <title>Frog virus 3 genomes reveal prevalent recombination between Ranavirus lineages and their origin in Canada.</title>
        <authorList>
            <person name="Vilaca S.T."/>
            <person name="Bienentreu J.F."/>
            <person name="Brunetti C.R."/>
            <person name="Lesbarreres D."/>
            <person name="Murray D.L."/>
            <person name="Kyle C.J."/>
        </authorList>
    </citation>
    <scope>NUCLEOTIDE SEQUENCE [LARGE SCALE GENOMIC DNA]</scope>
    <source>
        <strain evidence="2 3">Z916</strain>
    </source>
</reference>
<sequence length="57" mass="6411">MDKPTVETSAAPVETLVLTEPPAETQAEDSVSSTTILRFFPLRTRVRCNDIYRTRIS</sequence>
<name>A0A5B8P1T5_FRG3V</name>
<proteinExistence type="predicted"/>
<organismHost>
    <name type="scientific">Dryophytes versicolor</name>
    <name type="common">chameleon treefrog</name>
    <dbReference type="NCBI Taxonomy" id="30343"/>
</organismHost>
<evidence type="ECO:0000256" key="1">
    <source>
        <dbReference type="SAM" id="MobiDB-lite"/>
    </source>
</evidence>
<feature type="region of interest" description="Disordered" evidence="1">
    <location>
        <begin position="1"/>
        <end position="30"/>
    </location>
</feature>
<organismHost>
    <name type="scientific">Oophaga pumilio</name>
    <name type="common">strawberry poison frog</name>
    <dbReference type="NCBI Taxonomy" id="51950"/>
</organismHost>
<evidence type="ECO:0000313" key="2">
    <source>
        <dbReference type="EMBL" id="QDZ45196.1"/>
    </source>
</evidence>
<evidence type="ECO:0000313" key="3">
    <source>
        <dbReference type="Proteomes" id="UP000321781"/>
    </source>
</evidence>
<organismHost>
    <name type="scientific">Lithobates pipiens</name>
    <name type="common">Northern leopard frog</name>
    <name type="synonym">Rana pipiens</name>
    <dbReference type="NCBI Taxonomy" id="8404"/>
</organismHost>